<sequence>MLKRVVSETETWFQGCEQPIKPALPEKVLQVCAKVRYSSIFRRFAAESFPIRVGNADAVAVQTMRKSMLLLIGQPFCG</sequence>
<evidence type="ECO:0000313" key="2">
    <source>
        <dbReference type="WBParaSite" id="TMUE_2000009798.1"/>
    </source>
</evidence>
<proteinExistence type="predicted"/>
<protein>
    <submittedName>
        <fullName evidence="2">Uncharacterized protein</fullName>
    </submittedName>
</protein>
<organism evidence="1 2">
    <name type="scientific">Trichuris muris</name>
    <name type="common">Mouse whipworm</name>
    <dbReference type="NCBI Taxonomy" id="70415"/>
    <lineage>
        <taxon>Eukaryota</taxon>
        <taxon>Metazoa</taxon>
        <taxon>Ecdysozoa</taxon>
        <taxon>Nematoda</taxon>
        <taxon>Enoplea</taxon>
        <taxon>Dorylaimia</taxon>
        <taxon>Trichinellida</taxon>
        <taxon>Trichuridae</taxon>
        <taxon>Trichuris</taxon>
    </lineage>
</organism>
<evidence type="ECO:0000313" key="1">
    <source>
        <dbReference type="Proteomes" id="UP000046395"/>
    </source>
</evidence>
<dbReference type="AlphaFoldDB" id="A0A5S6QRL5"/>
<dbReference type="WBParaSite" id="TMUE_2000009798.1">
    <property type="protein sequence ID" value="TMUE_2000009798.1"/>
    <property type="gene ID" value="WBGene00300735"/>
</dbReference>
<name>A0A5S6QRL5_TRIMR</name>
<keyword evidence="1" id="KW-1185">Reference proteome</keyword>
<accession>A0A5S6QRL5</accession>
<reference evidence="2" key="1">
    <citation type="submission" date="2019-12" db="UniProtKB">
        <authorList>
            <consortium name="WormBaseParasite"/>
        </authorList>
    </citation>
    <scope>IDENTIFICATION</scope>
</reference>
<dbReference type="Proteomes" id="UP000046395">
    <property type="component" value="Unassembled WGS sequence"/>
</dbReference>